<keyword evidence="2" id="KW-1185">Reference proteome</keyword>
<dbReference type="KEGG" id="ssam:E3D00_00225"/>
<sequence>MIRSFYSFLVPGQIVSHPQCPEWGAGQVQSVVENRVTVNFEHKGKVLVDISRIDLDVISSPDL</sequence>
<evidence type="ECO:0000313" key="1">
    <source>
        <dbReference type="EMBL" id="QDH16167.1"/>
    </source>
</evidence>
<gene>
    <name evidence="1" type="ORF">E3D00_00225</name>
</gene>
<dbReference type="Proteomes" id="UP000316313">
    <property type="component" value="Chromosome"/>
</dbReference>
<dbReference type="OrthoDB" id="7361229at2"/>
<dbReference type="EMBL" id="CP038141">
    <property type="protein sequence ID" value="QDH16167.1"/>
    <property type="molecule type" value="Genomic_DNA"/>
</dbReference>
<reference evidence="1 2" key="1">
    <citation type="submission" date="2019-03" db="EMBL/GenBank/DDBJ databases">
        <title>The complete genome sequence of Swingsia samuiensis NBRC107927(T).</title>
        <authorList>
            <person name="Chua K.-O."/>
            <person name="Chan K.-G."/>
            <person name="See-Too W.-S."/>
        </authorList>
    </citation>
    <scope>NUCLEOTIDE SEQUENCE [LARGE SCALE GENOMIC DNA]</scope>
    <source>
        <strain evidence="1 2">AH83</strain>
    </source>
</reference>
<dbReference type="RefSeq" id="WP_141458858.1">
    <property type="nucleotide sequence ID" value="NZ_CP038141.1"/>
</dbReference>
<proteinExistence type="predicted"/>
<organism evidence="1 2">
    <name type="scientific">Swingsia samuiensis</name>
    <dbReference type="NCBI Taxonomy" id="1293412"/>
    <lineage>
        <taxon>Bacteria</taxon>
        <taxon>Pseudomonadati</taxon>
        <taxon>Pseudomonadota</taxon>
        <taxon>Alphaproteobacteria</taxon>
        <taxon>Acetobacterales</taxon>
        <taxon>Acetobacteraceae</taxon>
        <taxon>Swingsia</taxon>
    </lineage>
</organism>
<name>A0A4Y6UIC5_9PROT</name>
<accession>A0A4Y6UIC5</accession>
<protein>
    <submittedName>
        <fullName evidence="1">DUF3553 domain-containing protein</fullName>
    </submittedName>
</protein>
<dbReference type="Pfam" id="PF12073">
    <property type="entry name" value="DUF3553"/>
    <property type="match status" value="1"/>
</dbReference>
<dbReference type="InterPro" id="IPR021938">
    <property type="entry name" value="DUF3553"/>
</dbReference>
<dbReference type="AlphaFoldDB" id="A0A4Y6UIC5"/>
<evidence type="ECO:0000313" key="2">
    <source>
        <dbReference type="Proteomes" id="UP000316313"/>
    </source>
</evidence>